<feature type="compositionally biased region" description="Gly residues" evidence="1">
    <location>
        <begin position="242"/>
        <end position="254"/>
    </location>
</feature>
<dbReference type="AlphaFoldDB" id="A0A328VJ07"/>
<organism evidence="2 3">
    <name type="scientific">Thermogemmatispora tikiterensis</name>
    <dbReference type="NCBI Taxonomy" id="1825093"/>
    <lineage>
        <taxon>Bacteria</taxon>
        <taxon>Bacillati</taxon>
        <taxon>Chloroflexota</taxon>
        <taxon>Ktedonobacteria</taxon>
        <taxon>Thermogemmatisporales</taxon>
        <taxon>Thermogemmatisporaceae</taxon>
        <taxon>Thermogemmatispora</taxon>
    </lineage>
</organism>
<sequence length="388" mass="42562">MNLQDIENALRLDLFDAAGPNQRWSNADLERAIDKAVLRYSQYYPNIGYCDMSTRPYQRTYPYPQAWNPVYPVWWIERIIYPLQAYGSYFQPPPGGMSASPGSGGGLSSGLYQYAVTFLSEGGETTPSPIISVSVTNNGSVNLSNIPLGPTQPTLASNAPHNVIGRNLYRTQAGGNTLLLLTTLADNSSTSYLDTTADSLLADRPPAPTVNTSGVMLWPPLERDFAEYSNLFESSTALAAGGNLGPQGSAGSGQGQPASQTPSFTLKLSSSELPRDNTLVMRVFYATRHQLDSSGSTIPEIHRDLIVLGASLYAMEAYQVPTNDNFSFQDGELHDHLDDSAIPRAWQEAIDARRTQFEVRLQELRSQRDFASAARVQWGDIPARWARL</sequence>
<name>A0A328VJ07_9CHLR</name>
<gene>
    <name evidence="2" type="ORF">A4R35_08870</name>
</gene>
<keyword evidence="3" id="KW-1185">Reference proteome</keyword>
<feature type="region of interest" description="Disordered" evidence="1">
    <location>
        <begin position="242"/>
        <end position="263"/>
    </location>
</feature>
<evidence type="ECO:0000256" key="1">
    <source>
        <dbReference type="SAM" id="MobiDB-lite"/>
    </source>
</evidence>
<proteinExistence type="predicted"/>
<dbReference type="OrthoDB" id="149645at2"/>
<protein>
    <submittedName>
        <fullName evidence="2">Uncharacterized protein</fullName>
    </submittedName>
</protein>
<evidence type="ECO:0000313" key="2">
    <source>
        <dbReference type="EMBL" id="RAQ95643.1"/>
    </source>
</evidence>
<accession>A0A328VJ07</accession>
<comment type="caution">
    <text evidence="2">The sequence shown here is derived from an EMBL/GenBank/DDBJ whole genome shotgun (WGS) entry which is preliminary data.</text>
</comment>
<dbReference type="Proteomes" id="UP000248706">
    <property type="component" value="Unassembled WGS sequence"/>
</dbReference>
<dbReference type="RefSeq" id="WP_112428542.1">
    <property type="nucleotide sequence ID" value="NZ_MCIF01000002.1"/>
</dbReference>
<evidence type="ECO:0000313" key="3">
    <source>
        <dbReference type="Proteomes" id="UP000248706"/>
    </source>
</evidence>
<dbReference type="EMBL" id="MCIF01000002">
    <property type="protein sequence ID" value="RAQ95643.1"/>
    <property type="molecule type" value="Genomic_DNA"/>
</dbReference>
<reference evidence="2 3" key="1">
    <citation type="submission" date="2016-08" db="EMBL/GenBank/DDBJ databases">
        <title>Analysis of Carbohydrate Active Enzymes in Thermogemmatispora T81 Reveals Carbohydrate Degradation Ability.</title>
        <authorList>
            <person name="Tomazini A."/>
            <person name="Lal S."/>
            <person name="Stott M."/>
            <person name="Henrissat B."/>
            <person name="Polikarpov I."/>
            <person name="Sparling R."/>
            <person name="Levin D.B."/>
        </authorList>
    </citation>
    <scope>NUCLEOTIDE SEQUENCE [LARGE SCALE GENOMIC DNA]</scope>
    <source>
        <strain evidence="2 3">T81</strain>
    </source>
</reference>